<organism evidence="1 2">
    <name type="scientific">Prototheca wickerhamii</name>
    <dbReference type="NCBI Taxonomy" id="3111"/>
    <lineage>
        <taxon>Eukaryota</taxon>
        <taxon>Viridiplantae</taxon>
        <taxon>Chlorophyta</taxon>
        <taxon>core chlorophytes</taxon>
        <taxon>Trebouxiophyceae</taxon>
        <taxon>Chlorellales</taxon>
        <taxon>Chlorellaceae</taxon>
        <taxon>Prototheca</taxon>
    </lineage>
</organism>
<keyword evidence="2" id="KW-1185">Reference proteome</keyword>
<comment type="caution">
    <text evidence="1">The sequence shown here is derived from an EMBL/GenBank/DDBJ whole genome shotgun (WGS) entry which is preliminary data.</text>
</comment>
<evidence type="ECO:0008006" key="3">
    <source>
        <dbReference type="Google" id="ProtNLM"/>
    </source>
</evidence>
<dbReference type="Proteomes" id="UP001255856">
    <property type="component" value="Unassembled WGS sequence"/>
</dbReference>
<gene>
    <name evidence="1" type="ORF">QBZ16_004830</name>
</gene>
<reference evidence="1" key="1">
    <citation type="submission" date="2021-01" db="EMBL/GenBank/DDBJ databases">
        <authorList>
            <person name="Eckstrom K.M.E."/>
        </authorList>
    </citation>
    <scope>NUCLEOTIDE SEQUENCE</scope>
    <source>
        <strain evidence="1">UVCC 0001</strain>
    </source>
</reference>
<protein>
    <recommendedName>
        <fullName evidence="3">F-box domain-containing protein</fullName>
    </recommendedName>
</protein>
<accession>A0AAD9IF25</accession>
<sequence>MSLETLPPDVIAHLARQLSADPRRRVRDVVNLVFVSKSLHSVVTGIDQFWPDRHDSRGPHGSGWRYFASRMARRAALHRAMRRVLLVNQGTAMMPGEGPQELAQLERRLGAPLPDEVWDLWRVYGGQQAHCRSGIFQGARMLTTAEVLDQGLTRTVAIAGLGGRPELLHAPDVAEPAGCEKSDCALFSSELAETASPVIPLVPLSDKLRGGRHYAVAPDGGIWLVSSFNILPAGESLCGVLLRMLPG</sequence>
<name>A0AAD9IF25_PROWI</name>
<dbReference type="EMBL" id="JASFZW010000007">
    <property type="protein sequence ID" value="KAK2077196.1"/>
    <property type="molecule type" value="Genomic_DNA"/>
</dbReference>
<dbReference type="AlphaFoldDB" id="A0AAD9IF25"/>
<proteinExistence type="predicted"/>
<evidence type="ECO:0000313" key="2">
    <source>
        <dbReference type="Proteomes" id="UP001255856"/>
    </source>
</evidence>
<evidence type="ECO:0000313" key="1">
    <source>
        <dbReference type="EMBL" id="KAK2077196.1"/>
    </source>
</evidence>